<evidence type="ECO:0000313" key="10">
    <source>
        <dbReference type="Proteomes" id="UP000044071"/>
    </source>
</evidence>
<dbReference type="OrthoDB" id="9794287at2"/>
<sequence>MLHLRTISPTFAAFGAAVFFGGSTPFAKQFVGQISPLLLAGLLYAGSGIGLILARLIKDRGWEHSGLVKSDWTWLFGAIGFGGILGPILLMFGLQQTSAATTSLLLNLEAVLTALLAWIVFKENTAHRIVFGMLLIVAGGILLSWPQGQTRDQNLLGPVAIVGACLCWAIDNNLTRKVSTGDPFFIAGSKGLISGMVSISLALCFGLAFPPWLTTGYALLVGFIGYGASLVLFVLALRGLGTARTGAYFSIAPFIGAAIAILFFHETTSLSFWIASLLMGMGVWLHLTEHHEHEHAHELLEHRHSHIHDEHHQHTHDFPWDGKEPHTHHHYHKTIKHSHPHYPDVHHRHDHK</sequence>
<keyword evidence="3 7" id="KW-0812">Transmembrane</keyword>
<dbReference type="Gene3D" id="1.10.3730.20">
    <property type="match status" value="1"/>
</dbReference>
<name>A0A078L609_9GAMM</name>
<dbReference type="AlphaFoldDB" id="A0A078L609"/>
<feature type="domain" description="EamA" evidence="8">
    <location>
        <begin position="11"/>
        <end position="144"/>
    </location>
</feature>
<feature type="transmembrane region" description="Helical" evidence="7">
    <location>
        <begin position="74"/>
        <end position="94"/>
    </location>
</feature>
<evidence type="ECO:0000256" key="3">
    <source>
        <dbReference type="ARBA" id="ARBA00022692"/>
    </source>
</evidence>
<evidence type="ECO:0000256" key="4">
    <source>
        <dbReference type="ARBA" id="ARBA00022989"/>
    </source>
</evidence>
<dbReference type="Pfam" id="PF00892">
    <property type="entry name" value="EamA"/>
    <property type="match status" value="2"/>
</dbReference>
<organism evidence="9 10">
    <name type="scientific">Legionella massiliensis</name>
    <dbReference type="NCBI Taxonomy" id="1034943"/>
    <lineage>
        <taxon>Bacteria</taxon>
        <taxon>Pseudomonadati</taxon>
        <taxon>Pseudomonadota</taxon>
        <taxon>Gammaproteobacteria</taxon>
        <taxon>Legionellales</taxon>
        <taxon>Legionellaceae</taxon>
        <taxon>Legionella</taxon>
    </lineage>
</organism>
<dbReference type="InterPro" id="IPR037185">
    <property type="entry name" value="EmrE-like"/>
</dbReference>
<accession>A0A078L609</accession>
<dbReference type="GO" id="GO:0005886">
    <property type="term" value="C:plasma membrane"/>
    <property type="evidence" value="ECO:0007669"/>
    <property type="project" value="UniProtKB-SubCell"/>
</dbReference>
<feature type="transmembrane region" description="Helical" evidence="7">
    <location>
        <begin position="100"/>
        <end position="121"/>
    </location>
</feature>
<dbReference type="PANTHER" id="PTHR32322">
    <property type="entry name" value="INNER MEMBRANE TRANSPORTER"/>
    <property type="match status" value="1"/>
</dbReference>
<dbReference type="RefSeq" id="WP_044012872.1">
    <property type="nucleotide sequence ID" value="NZ_CCVW01000005.1"/>
</dbReference>
<protein>
    <submittedName>
        <fullName evidence="9">Carboxylate/amino acid/amine transporter</fullName>
    </submittedName>
</protein>
<gene>
    <name evidence="9" type="ORF">BN59_03817</name>
</gene>
<dbReference type="InterPro" id="IPR050638">
    <property type="entry name" value="AA-Vitamin_Transporters"/>
</dbReference>
<evidence type="ECO:0000256" key="5">
    <source>
        <dbReference type="ARBA" id="ARBA00023136"/>
    </source>
</evidence>
<feature type="transmembrane region" description="Helical" evidence="7">
    <location>
        <begin position="215"/>
        <end position="235"/>
    </location>
</feature>
<evidence type="ECO:0000256" key="2">
    <source>
        <dbReference type="ARBA" id="ARBA00022475"/>
    </source>
</evidence>
<dbReference type="EMBL" id="CCSB01000005">
    <property type="protein sequence ID" value="CDZ79499.1"/>
    <property type="molecule type" value="Genomic_DNA"/>
</dbReference>
<comment type="subcellular location">
    <subcellularLocation>
        <location evidence="1">Cell membrane</location>
        <topology evidence="1">Multi-pass membrane protein</topology>
    </subcellularLocation>
</comment>
<feature type="transmembrane region" description="Helical" evidence="7">
    <location>
        <begin position="270"/>
        <end position="287"/>
    </location>
</feature>
<dbReference type="InterPro" id="IPR000620">
    <property type="entry name" value="EamA_dom"/>
</dbReference>
<proteinExistence type="predicted"/>
<feature type="transmembrane region" description="Helical" evidence="7">
    <location>
        <begin position="191"/>
        <end position="209"/>
    </location>
</feature>
<keyword evidence="5 7" id="KW-0472">Membrane</keyword>
<feature type="domain" description="EamA" evidence="8">
    <location>
        <begin position="156"/>
        <end position="286"/>
    </location>
</feature>
<reference evidence="9 10" key="1">
    <citation type="submission" date="2014-06" db="EMBL/GenBank/DDBJ databases">
        <authorList>
            <person name="Urmite Genomes Urmite Genomes"/>
        </authorList>
    </citation>
    <scope>NUCLEOTIDE SEQUENCE [LARGE SCALE GENOMIC DNA]</scope>
</reference>
<evidence type="ECO:0000256" key="1">
    <source>
        <dbReference type="ARBA" id="ARBA00004651"/>
    </source>
</evidence>
<dbReference type="SUPFAM" id="SSF103481">
    <property type="entry name" value="Multidrug resistance efflux transporter EmrE"/>
    <property type="match status" value="2"/>
</dbReference>
<evidence type="ECO:0000256" key="6">
    <source>
        <dbReference type="SAM" id="MobiDB-lite"/>
    </source>
</evidence>
<keyword evidence="4 7" id="KW-1133">Transmembrane helix</keyword>
<keyword evidence="2" id="KW-1003">Cell membrane</keyword>
<evidence type="ECO:0000259" key="8">
    <source>
        <dbReference type="Pfam" id="PF00892"/>
    </source>
</evidence>
<evidence type="ECO:0000256" key="7">
    <source>
        <dbReference type="SAM" id="Phobius"/>
    </source>
</evidence>
<feature type="compositionally biased region" description="Basic and acidic residues" evidence="6">
    <location>
        <begin position="341"/>
        <end position="352"/>
    </location>
</feature>
<keyword evidence="10" id="KW-1185">Reference proteome</keyword>
<dbReference type="eggNOG" id="COG0697">
    <property type="taxonomic scope" value="Bacteria"/>
</dbReference>
<feature type="region of interest" description="Disordered" evidence="6">
    <location>
        <begin position="325"/>
        <end position="352"/>
    </location>
</feature>
<dbReference type="STRING" id="1034943.BN59_03817"/>
<evidence type="ECO:0000313" key="9">
    <source>
        <dbReference type="EMBL" id="CDZ79499.1"/>
    </source>
</evidence>
<dbReference type="Proteomes" id="UP000044071">
    <property type="component" value="Unassembled WGS sequence"/>
</dbReference>
<feature type="compositionally biased region" description="Basic residues" evidence="6">
    <location>
        <begin position="326"/>
        <end position="340"/>
    </location>
</feature>
<feature type="transmembrane region" description="Helical" evidence="7">
    <location>
        <begin position="153"/>
        <end position="170"/>
    </location>
</feature>
<feature type="transmembrane region" description="Helical" evidence="7">
    <location>
        <begin position="247"/>
        <end position="264"/>
    </location>
</feature>
<dbReference type="PANTHER" id="PTHR32322:SF18">
    <property type="entry name" value="S-ADENOSYLMETHIONINE_S-ADENOSYLHOMOCYSTEINE TRANSPORTER"/>
    <property type="match status" value="1"/>
</dbReference>
<feature type="transmembrane region" description="Helical" evidence="7">
    <location>
        <begin position="37"/>
        <end position="54"/>
    </location>
</feature>
<feature type="transmembrane region" description="Helical" evidence="7">
    <location>
        <begin position="128"/>
        <end position="147"/>
    </location>
</feature>